<dbReference type="SUPFAM" id="SSF50729">
    <property type="entry name" value="PH domain-like"/>
    <property type="match status" value="1"/>
</dbReference>
<dbReference type="InterPro" id="IPR029021">
    <property type="entry name" value="Prot-tyrosine_phosphatase-like"/>
</dbReference>
<evidence type="ECO:0000256" key="6">
    <source>
        <dbReference type="ARBA" id="ARBA00022912"/>
    </source>
</evidence>
<dbReference type="CDD" id="cd14473">
    <property type="entry name" value="FERM_B-lobe"/>
    <property type="match status" value="1"/>
</dbReference>
<feature type="compositionally biased region" description="Basic residues" evidence="7">
    <location>
        <begin position="380"/>
        <end position="391"/>
    </location>
</feature>
<dbReference type="Gene3D" id="3.90.190.10">
    <property type="entry name" value="Protein tyrosine phosphatase superfamily"/>
    <property type="match status" value="1"/>
</dbReference>
<dbReference type="InterPro" id="IPR019749">
    <property type="entry name" value="Band_41_domain"/>
</dbReference>
<evidence type="ECO:0000313" key="12">
    <source>
        <dbReference type="Proteomes" id="UP001221898"/>
    </source>
</evidence>
<dbReference type="Gene3D" id="1.20.80.10">
    <property type="match status" value="1"/>
</dbReference>
<dbReference type="InterPro" id="IPR000242">
    <property type="entry name" value="PTP_cat"/>
</dbReference>
<dbReference type="CDD" id="cd13189">
    <property type="entry name" value="FERM_C_PTPN4_PTPN3_like"/>
    <property type="match status" value="1"/>
</dbReference>
<dbReference type="CDD" id="cd06706">
    <property type="entry name" value="PDZ_PTPN3-4-like"/>
    <property type="match status" value="1"/>
</dbReference>
<dbReference type="SUPFAM" id="SSF52799">
    <property type="entry name" value="(Phosphotyrosine protein) phosphatases II"/>
    <property type="match status" value="1"/>
</dbReference>
<evidence type="ECO:0000259" key="8">
    <source>
        <dbReference type="PROSITE" id="PS50055"/>
    </source>
</evidence>
<sequence>MDVERIKGPAGCPPVGMSSRFCVPGGRLGNAAAGEAKDRTKADAVCSVRFLDDSTHSFNISKQDPGQVLLDLVCAHLGLQERAFFSLQHLEDVHGSPRWLEPNKPLKKQLKGIFPSCLSFRVRFFISDPNSLQQEQTRHLYFLQIKNDIQEGRLICPLSSAVVLASYAVQAELGDHSPAAHVTGFLSGSHFLPQQDSDFLAKVESLHPQHRGLKQSEAELCFLNTARTLELYGVEMHRARDPSHSDLLVGIASGGVAIFRNMICSNFFSWVNIIKISFKRKRFFIQLRQKHGESRDHTYAFVMPNYRACKNLWKSCQEALSNHCALSTSTARSVNSHSCRKVLGGMVWNPVLRKSISAEHLETKSLPSRSPPITPNWRSPRLRHEIRKPRHSSADNLTSEMSYITESEDVFYTYRGSQTEPPHPHNPPQDSEAPSRPGSHSPGEDAPDGDSQGYADQNEVMDTDLLLVRIAPDEGGKFGFNVKGGVDQKMPLVISHVSADSPAGNSAPRLREGDQIVLINGRDVSEHSHEQVVMFIRASRESHSQELALLVRRRGLSVRVEPQREWGVPLLGETILAGQCGGTLEESMIQLQRGLQSGALLFQFEQLYRKKPGMSVACAKLPENMEKNRYKDILPYDISRVVLEEEEDDYINASHIQMGMEAGPGAGPGRGQ</sequence>
<dbReference type="GO" id="GO:0008092">
    <property type="term" value="F:cytoskeletal protein binding"/>
    <property type="evidence" value="ECO:0007669"/>
    <property type="project" value="InterPro"/>
</dbReference>
<feature type="domain" description="Tyrosine-protein phosphatase" evidence="8">
    <location>
        <begin position="600"/>
        <end position="664"/>
    </location>
</feature>
<dbReference type="Pfam" id="PF00373">
    <property type="entry name" value="FERM_M"/>
    <property type="match status" value="1"/>
</dbReference>
<dbReference type="EMBL" id="JAINUG010000602">
    <property type="protein sequence ID" value="KAJ8366367.1"/>
    <property type="molecule type" value="Genomic_DNA"/>
</dbReference>
<dbReference type="GO" id="GO:0009898">
    <property type="term" value="C:cytoplasmic side of plasma membrane"/>
    <property type="evidence" value="ECO:0007669"/>
    <property type="project" value="TreeGrafter"/>
</dbReference>
<dbReference type="InterPro" id="IPR011993">
    <property type="entry name" value="PH-like_dom_sf"/>
</dbReference>
<dbReference type="InterPro" id="IPR029071">
    <property type="entry name" value="Ubiquitin-like_domsf"/>
</dbReference>
<keyword evidence="12" id="KW-1185">Reference proteome</keyword>
<dbReference type="InterPro" id="IPR041783">
    <property type="entry name" value="PTPN3/4_FERM_C"/>
</dbReference>
<dbReference type="InterPro" id="IPR019748">
    <property type="entry name" value="FERM_central"/>
</dbReference>
<dbReference type="PRINTS" id="PR00661">
    <property type="entry name" value="ERMFAMILY"/>
</dbReference>
<dbReference type="SUPFAM" id="SSF50156">
    <property type="entry name" value="PDZ domain-like"/>
    <property type="match status" value="1"/>
</dbReference>
<keyword evidence="5" id="KW-0378">Hydrolase</keyword>
<dbReference type="InterPro" id="IPR018979">
    <property type="entry name" value="FERM_N"/>
</dbReference>
<feature type="region of interest" description="Disordered" evidence="7">
    <location>
        <begin position="415"/>
        <end position="456"/>
    </location>
</feature>
<dbReference type="PROSITE" id="PS50106">
    <property type="entry name" value="PDZ"/>
    <property type="match status" value="1"/>
</dbReference>
<proteinExistence type="predicted"/>
<dbReference type="InterPro" id="IPR019747">
    <property type="entry name" value="FERM_CS"/>
</dbReference>
<evidence type="ECO:0000256" key="3">
    <source>
        <dbReference type="ARBA" id="ARBA00022490"/>
    </source>
</evidence>
<dbReference type="FunFam" id="2.30.42.10:FF:000045">
    <property type="entry name" value="Tyrosine-protein phosphatase non-receptor type"/>
    <property type="match status" value="1"/>
</dbReference>
<dbReference type="PROSITE" id="PS00661">
    <property type="entry name" value="FERM_2"/>
    <property type="match status" value="1"/>
</dbReference>
<gene>
    <name evidence="11" type="ORF">AAFF_G00360900</name>
</gene>
<feature type="domain" description="PDZ" evidence="10">
    <location>
        <begin position="467"/>
        <end position="539"/>
    </location>
</feature>
<reference evidence="11" key="1">
    <citation type="journal article" date="2023" name="Science">
        <title>Genome structures resolve the early diversification of teleost fishes.</title>
        <authorList>
            <person name="Parey E."/>
            <person name="Louis A."/>
            <person name="Montfort J."/>
            <person name="Bouchez O."/>
            <person name="Roques C."/>
            <person name="Iampietro C."/>
            <person name="Lluch J."/>
            <person name="Castinel A."/>
            <person name="Donnadieu C."/>
            <person name="Desvignes T."/>
            <person name="Floi Bucao C."/>
            <person name="Jouanno E."/>
            <person name="Wen M."/>
            <person name="Mejri S."/>
            <person name="Dirks R."/>
            <person name="Jansen H."/>
            <person name="Henkel C."/>
            <person name="Chen W.J."/>
            <person name="Zahm M."/>
            <person name="Cabau C."/>
            <person name="Klopp C."/>
            <person name="Thompson A.W."/>
            <person name="Robinson-Rechavi M."/>
            <person name="Braasch I."/>
            <person name="Lecointre G."/>
            <person name="Bobe J."/>
            <person name="Postlethwait J.H."/>
            <person name="Berthelot C."/>
            <person name="Roest Crollius H."/>
            <person name="Guiguen Y."/>
        </authorList>
    </citation>
    <scope>NUCLEOTIDE SEQUENCE</scope>
    <source>
        <strain evidence="11">NC1722</strain>
    </source>
</reference>
<dbReference type="Pfam" id="PF09379">
    <property type="entry name" value="FERM_N"/>
    <property type="match status" value="1"/>
</dbReference>
<dbReference type="InterPro" id="IPR000299">
    <property type="entry name" value="FERM_domain"/>
</dbReference>
<dbReference type="PRINTS" id="PR00935">
    <property type="entry name" value="BAND41"/>
</dbReference>
<keyword evidence="6" id="KW-0904">Protein phosphatase</keyword>
<dbReference type="EC" id="3.1.3.48" evidence="2"/>
<dbReference type="InterPro" id="IPR018980">
    <property type="entry name" value="FERM_PH-like_C"/>
</dbReference>
<evidence type="ECO:0000256" key="2">
    <source>
        <dbReference type="ARBA" id="ARBA00013064"/>
    </source>
</evidence>
<dbReference type="SUPFAM" id="SSF47031">
    <property type="entry name" value="Second domain of FERM"/>
    <property type="match status" value="1"/>
</dbReference>
<dbReference type="PROSITE" id="PS50055">
    <property type="entry name" value="TYR_PHOSPHATASE_PTP"/>
    <property type="match status" value="1"/>
</dbReference>
<organism evidence="11 12">
    <name type="scientific">Aldrovandia affinis</name>
    <dbReference type="NCBI Taxonomy" id="143900"/>
    <lineage>
        <taxon>Eukaryota</taxon>
        <taxon>Metazoa</taxon>
        <taxon>Chordata</taxon>
        <taxon>Craniata</taxon>
        <taxon>Vertebrata</taxon>
        <taxon>Euteleostomi</taxon>
        <taxon>Actinopterygii</taxon>
        <taxon>Neopterygii</taxon>
        <taxon>Teleostei</taxon>
        <taxon>Notacanthiformes</taxon>
        <taxon>Halosauridae</taxon>
        <taxon>Aldrovandia</taxon>
    </lineage>
</organism>
<evidence type="ECO:0000256" key="5">
    <source>
        <dbReference type="ARBA" id="ARBA00022801"/>
    </source>
</evidence>
<dbReference type="AlphaFoldDB" id="A0AAD7VZG1"/>
<feature type="region of interest" description="Disordered" evidence="7">
    <location>
        <begin position="362"/>
        <end position="400"/>
    </location>
</feature>
<evidence type="ECO:0000313" key="11">
    <source>
        <dbReference type="EMBL" id="KAJ8366367.1"/>
    </source>
</evidence>
<evidence type="ECO:0000259" key="9">
    <source>
        <dbReference type="PROSITE" id="PS50057"/>
    </source>
</evidence>
<dbReference type="GO" id="GO:0005737">
    <property type="term" value="C:cytoplasm"/>
    <property type="evidence" value="ECO:0007669"/>
    <property type="project" value="UniProtKB-SubCell"/>
</dbReference>
<dbReference type="Pfam" id="PF09380">
    <property type="entry name" value="FERM_C"/>
    <property type="match status" value="1"/>
</dbReference>
<dbReference type="SMART" id="SM00228">
    <property type="entry name" value="PDZ"/>
    <property type="match status" value="1"/>
</dbReference>
<dbReference type="Pfam" id="PF00102">
    <property type="entry name" value="Y_phosphatase"/>
    <property type="match status" value="1"/>
</dbReference>
<name>A0AAD7VZG1_9TELE</name>
<dbReference type="PROSITE" id="PS00660">
    <property type="entry name" value="FERM_1"/>
    <property type="match status" value="1"/>
</dbReference>
<feature type="domain" description="FERM" evidence="9">
    <location>
        <begin position="44"/>
        <end position="327"/>
    </location>
</feature>
<dbReference type="InterPro" id="IPR036034">
    <property type="entry name" value="PDZ_sf"/>
</dbReference>
<dbReference type="Pfam" id="PF00595">
    <property type="entry name" value="PDZ"/>
    <property type="match status" value="1"/>
</dbReference>
<dbReference type="FunFam" id="2.30.29.30:FF:000002">
    <property type="entry name" value="Band 4.1-like protein 5 isoform 1"/>
    <property type="match status" value="1"/>
</dbReference>
<keyword evidence="4" id="KW-0597">Phosphoprotein</keyword>
<dbReference type="InterPro" id="IPR000798">
    <property type="entry name" value="Ez/rad/moesin-like"/>
</dbReference>
<dbReference type="SMART" id="SM01196">
    <property type="entry name" value="FERM_C"/>
    <property type="match status" value="1"/>
</dbReference>
<dbReference type="SMART" id="SM00295">
    <property type="entry name" value="B41"/>
    <property type="match status" value="1"/>
</dbReference>
<evidence type="ECO:0000256" key="1">
    <source>
        <dbReference type="ARBA" id="ARBA00004496"/>
    </source>
</evidence>
<evidence type="ECO:0000256" key="7">
    <source>
        <dbReference type="SAM" id="MobiDB-lite"/>
    </source>
</evidence>
<comment type="subcellular location">
    <subcellularLocation>
        <location evidence="1">Cytoplasm</location>
    </subcellularLocation>
</comment>
<dbReference type="FunFam" id="1.20.80.10:FF:000003">
    <property type="entry name" value="Tyrosine-protein phosphatase non-receptor type 4"/>
    <property type="match status" value="1"/>
</dbReference>
<accession>A0AAD7VZG1</accession>
<dbReference type="SUPFAM" id="SSF54236">
    <property type="entry name" value="Ubiquitin-like"/>
    <property type="match status" value="1"/>
</dbReference>
<protein>
    <recommendedName>
        <fullName evidence="2">protein-tyrosine-phosphatase</fullName>
        <ecNumber evidence="2">3.1.3.48</ecNumber>
    </recommendedName>
</protein>
<evidence type="ECO:0000259" key="10">
    <source>
        <dbReference type="PROSITE" id="PS50106"/>
    </source>
</evidence>
<dbReference type="GO" id="GO:0004725">
    <property type="term" value="F:protein tyrosine phosphatase activity"/>
    <property type="evidence" value="ECO:0007669"/>
    <property type="project" value="UniProtKB-EC"/>
</dbReference>
<evidence type="ECO:0000256" key="4">
    <source>
        <dbReference type="ARBA" id="ARBA00022553"/>
    </source>
</evidence>
<dbReference type="InterPro" id="IPR035963">
    <property type="entry name" value="FERM_2"/>
</dbReference>
<dbReference type="PANTHER" id="PTHR45706:SF5">
    <property type="entry name" value="TYROSINE-PROTEIN PHOSPHATASE NON-RECEPTOR TYPE 3"/>
    <property type="match status" value="1"/>
</dbReference>
<dbReference type="Gene3D" id="2.30.29.30">
    <property type="entry name" value="Pleckstrin-homology domain (PH domain)/Phosphotyrosine-binding domain (PTB)"/>
    <property type="match status" value="1"/>
</dbReference>
<dbReference type="PROSITE" id="PS50057">
    <property type="entry name" value="FERM_3"/>
    <property type="match status" value="1"/>
</dbReference>
<dbReference type="InterPro" id="IPR001478">
    <property type="entry name" value="PDZ"/>
</dbReference>
<comment type="caution">
    <text evidence="11">The sequence shown here is derived from an EMBL/GenBank/DDBJ whole genome shotgun (WGS) entry which is preliminary data.</text>
</comment>
<dbReference type="Gene3D" id="3.10.20.90">
    <property type="entry name" value="Phosphatidylinositol 3-kinase Catalytic Subunit, Chain A, domain 1"/>
    <property type="match status" value="1"/>
</dbReference>
<dbReference type="PANTHER" id="PTHR45706">
    <property type="entry name" value="TYROSINE-PROTEIN PHOSPHATASE"/>
    <property type="match status" value="1"/>
</dbReference>
<keyword evidence="3" id="KW-0963">Cytoplasm</keyword>
<dbReference type="Gene3D" id="2.30.42.10">
    <property type="match status" value="1"/>
</dbReference>
<dbReference type="Proteomes" id="UP001221898">
    <property type="component" value="Unassembled WGS sequence"/>
</dbReference>
<dbReference type="InterPro" id="IPR014352">
    <property type="entry name" value="FERM/acyl-CoA-bd_prot_sf"/>
</dbReference>